<dbReference type="PROSITE" id="PS51257">
    <property type="entry name" value="PROKAR_LIPOPROTEIN"/>
    <property type="match status" value="1"/>
</dbReference>
<keyword evidence="1" id="KW-0732">Signal</keyword>
<evidence type="ECO:0000313" key="3">
    <source>
        <dbReference type="Proteomes" id="UP000276010"/>
    </source>
</evidence>
<protein>
    <recommendedName>
        <fullName evidence="4">DUF2799 domain-containing protein</fullName>
    </recommendedName>
</protein>
<dbReference type="Proteomes" id="UP000276010">
    <property type="component" value="Unassembled WGS sequence"/>
</dbReference>
<accession>A0A426FH43</accession>
<evidence type="ECO:0008006" key="4">
    <source>
        <dbReference type="Google" id="ProtNLM"/>
    </source>
</evidence>
<dbReference type="AlphaFoldDB" id="A0A426FH43"/>
<sequence>MKSLLIIFPLLISGCYLANGSPNSYTFWIKDGKQISYKERQLCYERGKSNLYKKDKERLEYLENRYKELGYSDNGSSIMRTKYPNEYQEYLYLSELIPSHSQCYYDLGYRFKAPLTWCLTQDGDNTKICIENMKYRN</sequence>
<gene>
    <name evidence="2" type="ORF">EIM44_07735</name>
</gene>
<comment type="caution">
    <text evidence="2">The sequence shown here is derived from an EMBL/GenBank/DDBJ whole genome shotgun (WGS) entry which is preliminary data.</text>
</comment>
<dbReference type="RefSeq" id="WP_125135059.1">
    <property type="nucleotide sequence ID" value="NZ_CP146202.1"/>
</dbReference>
<name>A0A426FH43_BIBTR</name>
<evidence type="ECO:0000313" key="2">
    <source>
        <dbReference type="EMBL" id="RRN02641.1"/>
    </source>
</evidence>
<proteinExistence type="predicted"/>
<organism evidence="2 3">
    <name type="scientific">Bibersteinia trehalosi</name>
    <name type="common">Pasteurella trehalosi</name>
    <dbReference type="NCBI Taxonomy" id="47735"/>
    <lineage>
        <taxon>Bacteria</taxon>
        <taxon>Pseudomonadati</taxon>
        <taxon>Pseudomonadota</taxon>
        <taxon>Gammaproteobacteria</taxon>
        <taxon>Pasteurellales</taxon>
        <taxon>Pasteurellaceae</taxon>
        <taxon>Bibersteinia</taxon>
    </lineage>
</organism>
<feature type="chain" id="PRO_5019425783" description="DUF2799 domain-containing protein" evidence="1">
    <location>
        <begin position="19"/>
        <end position="137"/>
    </location>
</feature>
<evidence type="ECO:0000256" key="1">
    <source>
        <dbReference type="SAM" id="SignalP"/>
    </source>
</evidence>
<reference evidence="2 3" key="1">
    <citation type="submission" date="2018-11" db="EMBL/GenBank/DDBJ databases">
        <title>Whole genome sequence of Bibersteinia trehalosi strain OADDL-BT1 an multidrug resistant pathogen isolate.</title>
        <authorList>
            <person name="Couger M."/>
            <person name="Ramachandran A."/>
        </authorList>
    </citation>
    <scope>NUCLEOTIDE SEQUENCE [LARGE SCALE GENOMIC DNA]</scope>
    <source>
        <strain evidence="2 3">OADDL-BT1</strain>
    </source>
</reference>
<dbReference type="EMBL" id="RRUC01000025">
    <property type="protein sequence ID" value="RRN02641.1"/>
    <property type="molecule type" value="Genomic_DNA"/>
</dbReference>
<feature type="signal peptide" evidence="1">
    <location>
        <begin position="1"/>
        <end position="18"/>
    </location>
</feature>